<dbReference type="EMBL" id="CP036298">
    <property type="protein sequence ID" value="QDV25406.1"/>
    <property type="molecule type" value="Genomic_DNA"/>
</dbReference>
<dbReference type="InterPro" id="IPR001288">
    <property type="entry name" value="Translation_initiation_fac_3"/>
</dbReference>
<evidence type="ECO:0000259" key="9">
    <source>
        <dbReference type="Pfam" id="PF05198"/>
    </source>
</evidence>
<evidence type="ECO:0000256" key="3">
    <source>
        <dbReference type="ARBA" id="ARBA00022917"/>
    </source>
</evidence>
<sequence>MGVSPLEPELNRPEASSRPGNLNVLPSRRREKAEYIDFNSRNMGYSGSYRGMELVHRLEFSHVLLSDRCWSKQICLPIISQHAVRHAFRRGERNTVALPGKDRRNERNSDQTRINSNIRERQVRVISEEGEQLGILDTEAALTRARDSGLDLVEVAPTEKPPVCRIMDYGKYKYEKGKKRAGQSSGHQGKLKEIRLRPKTGEHDIGFKVKQAVGFLKHKDKVQVSVIFRGREMAHIEEGRRVMDSVLEELLQHGKLDGNPMQMGRRMMCTVSPK</sequence>
<dbReference type="Pfam" id="PF00707">
    <property type="entry name" value="IF3_C"/>
    <property type="match status" value="1"/>
</dbReference>
<accession>A0A518G9Z0</accession>
<dbReference type="Gene3D" id="3.10.20.80">
    <property type="entry name" value="Translation initiation factor 3 (IF-3), N-terminal domain"/>
    <property type="match status" value="1"/>
</dbReference>
<dbReference type="GO" id="GO:0016020">
    <property type="term" value="C:membrane"/>
    <property type="evidence" value="ECO:0007669"/>
    <property type="project" value="TreeGrafter"/>
</dbReference>
<dbReference type="Gene3D" id="3.30.110.10">
    <property type="entry name" value="Translation initiation factor 3 (IF-3), C-terminal domain"/>
    <property type="match status" value="1"/>
</dbReference>
<comment type="subcellular location">
    <subcellularLocation>
        <location evidence="4 6">Cytoplasm</location>
    </subcellularLocation>
</comment>
<dbReference type="GO" id="GO:0003743">
    <property type="term" value="F:translation initiation factor activity"/>
    <property type="evidence" value="ECO:0007669"/>
    <property type="project" value="UniProtKB-UniRule"/>
</dbReference>
<feature type="domain" description="Translation initiation factor 3 N-terminal" evidence="9">
    <location>
        <begin position="114"/>
        <end position="180"/>
    </location>
</feature>
<dbReference type="GO" id="GO:0043022">
    <property type="term" value="F:ribosome binding"/>
    <property type="evidence" value="ECO:0007669"/>
    <property type="project" value="TreeGrafter"/>
</dbReference>
<name>A0A518G9Z0_9BACT</name>
<dbReference type="InterPro" id="IPR019815">
    <property type="entry name" value="Translation_initiation_fac_3_C"/>
</dbReference>
<keyword evidence="2 4" id="KW-0396">Initiation factor</keyword>
<feature type="region of interest" description="Disordered" evidence="7">
    <location>
        <begin position="1"/>
        <end position="25"/>
    </location>
</feature>
<dbReference type="Proteomes" id="UP000318017">
    <property type="component" value="Chromosome"/>
</dbReference>
<dbReference type="PANTHER" id="PTHR10938:SF0">
    <property type="entry name" value="TRANSLATION INITIATION FACTOR IF-3, MITOCHONDRIAL"/>
    <property type="match status" value="1"/>
</dbReference>
<evidence type="ECO:0000256" key="2">
    <source>
        <dbReference type="ARBA" id="ARBA00022540"/>
    </source>
</evidence>
<dbReference type="InterPro" id="IPR019813">
    <property type="entry name" value="Translation_initiation_fac3_CS"/>
</dbReference>
<dbReference type="Pfam" id="PF05198">
    <property type="entry name" value="IF3_N"/>
    <property type="match status" value="1"/>
</dbReference>
<dbReference type="HAMAP" id="MF_00080">
    <property type="entry name" value="IF_3"/>
    <property type="match status" value="1"/>
</dbReference>
<evidence type="ECO:0000256" key="4">
    <source>
        <dbReference type="HAMAP-Rule" id="MF_00080"/>
    </source>
</evidence>
<evidence type="ECO:0000256" key="5">
    <source>
        <dbReference type="NCBIfam" id="TIGR00168"/>
    </source>
</evidence>
<dbReference type="GO" id="GO:0032790">
    <property type="term" value="P:ribosome disassembly"/>
    <property type="evidence" value="ECO:0007669"/>
    <property type="project" value="TreeGrafter"/>
</dbReference>
<dbReference type="KEGG" id="ahel:Q31a_37320"/>
<dbReference type="PANTHER" id="PTHR10938">
    <property type="entry name" value="TRANSLATION INITIATION FACTOR IF-3"/>
    <property type="match status" value="1"/>
</dbReference>
<keyword evidence="4" id="KW-0963">Cytoplasm</keyword>
<evidence type="ECO:0000313" key="11">
    <source>
        <dbReference type="Proteomes" id="UP000318017"/>
    </source>
</evidence>
<dbReference type="InterPro" id="IPR019814">
    <property type="entry name" value="Translation_initiation_fac_3_N"/>
</dbReference>
<keyword evidence="3 4" id="KW-0648">Protein biosynthesis</keyword>
<comment type="function">
    <text evidence="4 6">IF-3 binds to the 30S ribosomal subunit and shifts the equilibrium between 70S ribosomes and their 50S and 30S subunits in favor of the free subunits, thus enhancing the availability of 30S subunits on which protein synthesis initiation begins.</text>
</comment>
<keyword evidence="11" id="KW-1185">Reference proteome</keyword>
<dbReference type="InterPro" id="IPR036788">
    <property type="entry name" value="T_IF-3_C_sf"/>
</dbReference>
<dbReference type="FunFam" id="3.10.20.80:FF:000001">
    <property type="entry name" value="Translation initiation factor IF-3"/>
    <property type="match status" value="1"/>
</dbReference>
<evidence type="ECO:0000256" key="1">
    <source>
        <dbReference type="ARBA" id="ARBA00005439"/>
    </source>
</evidence>
<gene>
    <name evidence="4 10" type="primary">infC</name>
    <name evidence="10" type="ORF">Q31a_37320</name>
</gene>
<dbReference type="SUPFAM" id="SSF54364">
    <property type="entry name" value="Translation initiation factor IF3, N-terminal domain"/>
    <property type="match status" value="1"/>
</dbReference>
<dbReference type="AlphaFoldDB" id="A0A518G9Z0"/>
<feature type="region of interest" description="Disordered" evidence="7">
    <location>
        <begin position="95"/>
        <end position="114"/>
    </location>
</feature>
<dbReference type="InterPro" id="IPR036787">
    <property type="entry name" value="T_IF-3_N_sf"/>
</dbReference>
<evidence type="ECO:0000256" key="7">
    <source>
        <dbReference type="SAM" id="MobiDB-lite"/>
    </source>
</evidence>
<comment type="subunit">
    <text evidence="4 6">Monomer.</text>
</comment>
<proteinExistence type="inferred from homology"/>
<protein>
    <recommendedName>
        <fullName evidence="4 5">Translation initiation factor IF-3</fullName>
    </recommendedName>
</protein>
<feature type="compositionally biased region" description="Basic and acidic residues" evidence="7">
    <location>
        <begin position="100"/>
        <end position="110"/>
    </location>
</feature>
<feature type="domain" description="Translation initiation factor 3 C-terminal" evidence="8">
    <location>
        <begin position="190"/>
        <end position="274"/>
    </location>
</feature>
<comment type="similarity">
    <text evidence="1 4 6">Belongs to the IF-3 family.</text>
</comment>
<evidence type="ECO:0000256" key="6">
    <source>
        <dbReference type="RuleBase" id="RU000646"/>
    </source>
</evidence>
<evidence type="ECO:0000313" key="10">
    <source>
        <dbReference type="EMBL" id="QDV25406.1"/>
    </source>
</evidence>
<evidence type="ECO:0000259" key="8">
    <source>
        <dbReference type="Pfam" id="PF00707"/>
    </source>
</evidence>
<dbReference type="SUPFAM" id="SSF55200">
    <property type="entry name" value="Translation initiation factor IF3, C-terminal domain"/>
    <property type="match status" value="1"/>
</dbReference>
<reference evidence="10 11" key="1">
    <citation type="submission" date="2019-02" db="EMBL/GenBank/DDBJ databases">
        <title>Deep-cultivation of Planctomycetes and their phenomic and genomic characterization uncovers novel biology.</title>
        <authorList>
            <person name="Wiegand S."/>
            <person name="Jogler M."/>
            <person name="Boedeker C."/>
            <person name="Pinto D."/>
            <person name="Vollmers J."/>
            <person name="Rivas-Marin E."/>
            <person name="Kohn T."/>
            <person name="Peeters S.H."/>
            <person name="Heuer A."/>
            <person name="Rast P."/>
            <person name="Oberbeckmann S."/>
            <person name="Bunk B."/>
            <person name="Jeske O."/>
            <person name="Meyerdierks A."/>
            <person name="Storesund J.E."/>
            <person name="Kallscheuer N."/>
            <person name="Luecker S."/>
            <person name="Lage O.M."/>
            <person name="Pohl T."/>
            <person name="Merkel B.J."/>
            <person name="Hornburger P."/>
            <person name="Mueller R.-W."/>
            <person name="Bruemmer F."/>
            <person name="Labrenz M."/>
            <person name="Spormann A.M."/>
            <person name="Op den Camp H."/>
            <person name="Overmann J."/>
            <person name="Amann R."/>
            <person name="Jetten M.S.M."/>
            <person name="Mascher T."/>
            <person name="Medema M.H."/>
            <person name="Devos D.P."/>
            <person name="Kaster A.-K."/>
            <person name="Ovreas L."/>
            <person name="Rohde M."/>
            <person name="Galperin M.Y."/>
            <person name="Jogler C."/>
        </authorList>
    </citation>
    <scope>NUCLEOTIDE SEQUENCE [LARGE SCALE GENOMIC DNA]</scope>
    <source>
        <strain evidence="10 11">Q31a</strain>
    </source>
</reference>
<organism evidence="10 11">
    <name type="scientific">Aureliella helgolandensis</name>
    <dbReference type="NCBI Taxonomy" id="2527968"/>
    <lineage>
        <taxon>Bacteria</taxon>
        <taxon>Pseudomonadati</taxon>
        <taxon>Planctomycetota</taxon>
        <taxon>Planctomycetia</taxon>
        <taxon>Pirellulales</taxon>
        <taxon>Pirellulaceae</taxon>
        <taxon>Aureliella</taxon>
    </lineage>
</organism>
<dbReference type="PROSITE" id="PS00938">
    <property type="entry name" value="IF3"/>
    <property type="match status" value="1"/>
</dbReference>
<dbReference type="GO" id="GO:0005829">
    <property type="term" value="C:cytosol"/>
    <property type="evidence" value="ECO:0007669"/>
    <property type="project" value="TreeGrafter"/>
</dbReference>
<dbReference type="NCBIfam" id="TIGR00168">
    <property type="entry name" value="infC"/>
    <property type="match status" value="1"/>
</dbReference>